<evidence type="ECO:0000313" key="3">
    <source>
        <dbReference type="Proteomes" id="UP000199036"/>
    </source>
</evidence>
<name>A0A1I5E8K8_9FLAO</name>
<evidence type="ECO:0008006" key="4">
    <source>
        <dbReference type="Google" id="ProtNLM"/>
    </source>
</evidence>
<dbReference type="Proteomes" id="UP000199036">
    <property type="component" value="Unassembled WGS sequence"/>
</dbReference>
<accession>A0A1I5E8K8</accession>
<proteinExistence type="predicted"/>
<organism evidence="2 3">
    <name type="scientific">Paenimyroides ummariense</name>
    <dbReference type="NCBI Taxonomy" id="913024"/>
    <lineage>
        <taxon>Bacteria</taxon>
        <taxon>Pseudomonadati</taxon>
        <taxon>Bacteroidota</taxon>
        <taxon>Flavobacteriia</taxon>
        <taxon>Flavobacteriales</taxon>
        <taxon>Flavobacteriaceae</taxon>
        <taxon>Paenimyroides</taxon>
    </lineage>
</organism>
<gene>
    <name evidence="2" type="ORF">SAMN05421741_11939</name>
</gene>
<dbReference type="AlphaFoldDB" id="A0A1I5E8K8"/>
<sequence length="375" mass="44103">MKRIILVLCFLAFLNNYGQTTNNDLHFSISKTVNQEDEQIVEIIRTVRAFLETKNNSYTSNEYWLKSDFEKHYYPFLDIFEIETGREGKNVYQPSLMEVIATNKADQWIVKLAFIGHNNETQDNLIRSIYNIIATKVNNKIVLSRYQDFVLESWQHHQAQSISYYISPLKKINEIEITKQQKDIEMLCDFFNTKPIPLTYISCINPKELFEVKGFDYNPMMYVSKVGGLAEFGNIILSGNNSEIYTHEIIHIYTMNLFPNKNPFFDEGLATFLSGSGIFDYSWHKNKFKRFLQENPSFKIEEHTDDLYERLYFEEETSIPYLIAAVVCERTIRLYGKEKYFEILNSKDDLWISLNKVGLTKENINLEIKKEIGLD</sequence>
<reference evidence="3" key="1">
    <citation type="submission" date="2016-10" db="EMBL/GenBank/DDBJ databases">
        <authorList>
            <person name="Varghese N."/>
            <person name="Submissions S."/>
        </authorList>
    </citation>
    <scope>NUCLEOTIDE SEQUENCE [LARGE SCALE GENOMIC DNA]</scope>
    <source>
        <strain evidence="3">DS-12</strain>
    </source>
</reference>
<evidence type="ECO:0000256" key="1">
    <source>
        <dbReference type="SAM" id="SignalP"/>
    </source>
</evidence>
<keyword evidence="1" id="KW-0732">Signal</keyword>
<dbReference type="OrthoDB" id="788362at2"/>
<feature type="chain" id="PRO_5011453530" description="Peptidase MA superfamily protein" evidence="1">
    <location>
        <begin position="19"/>
        <end position="375"/>
    </location>
</feature>
<protein>
    <recommendedName>
        <fullName evidence="4">Peptidase MA superfamily protein</fullName>
    </recommendedName>
</protein>
<feature type="signal peptide" evidence="1">
    <location>
        <begin position="1"/>
        <end position="18"/>
    </location>
</feature>
<dbReference type="STRING" id="913024.SAMN05421741_11939"/>
<dbReference type="RefSeq" id="WP_143095654.1">
    <property type="nucleotide sequence ID" value="NZ_FOVI01000019.1"/>
</dbReference>
<keyword evidence="3" id="KW-1185">Reference proteome</keyword>
<dbReference type="EMBL" id="FOVI01000019">
    <property type="protein sequence ID" value="SFO07958.1"/>
    <property type="molecule type" value="Genomic_DNA"/>
</dbReference>
<evidence type="ECO:0000313" key="2">
    <source>
        <dbReference type="EMBL" id="SFO07958.1"/>
    </source>
</evidence>